<protein>
    <recommendedName>
        <fullName evidence="2">HNHc domain containing protein</fullName>
    </recommendedName>
</protein>
<name>A0A6J5N7G8_9CAUD</name>
<proteinExistence type="predicted"/>
<dbReference type="EMBL" id="LR796614">
    <property type="protein sequence ID" value="CAB4154697.1"/>
    <property type="molecule type" value="Genomic_DNA"/>
</dbReference>
<organism evidence="1">
    <name type="scientific">uncultured Caudovirales phage</name>
    <dbReference type="NCBI Taxonomy" id="2100421"/>
    <lineage>
        <taxon>Viruses</taxon>
        <taxon>Duplodnaviria</taxon>
        <taxon>Heunggongvirae</taxon>
        <taxon>Uroviricota</taxon>
        <taxon>Caudoviricetes</taxon>
        <taxon>Peduoviridae</taxon>
        <taxon>Maltschvirus</taxon>
        <taxon>Maltschvirus maltsch</taxon>
    </lineage>
</organism>
<gene>
    <name evidence="1" type="ORF">UFOVP654_23</name>
</gene>
<reference evidence="1" key="1">
    <citation type="submission" date="2020-04" db="EMBL/GenBank/DDBJ databases">
        <authorList>
            <person name="Chiriac C."/>
            <person name="Salcher M."/>
            <person name="Ghai R."/>
            <person name="Kavagutti S V."/>
        </authorList>
    </citation>
    <scope>NUCLEOTIDE SEQUENCE</scope>
</reference>
<accession>A0A6J5N7G8</accession>
<sequence length="209" mass="23525">MTRYTRQEAKTLGLPTCYGSTCQKHPLLDGLRRVSGACVECSKTNLRNSRTANPERTKIQQKKDGLKLRQNPVFVVKKLAVDAAYRAANKAQCRATIEVWSKRNPEKVKAYAKKTKALNSGRVLAHTVKRRLAKIKRTPSWLSNDDHWMIGQAYELAALRTKTFGFSWHVDHILPLQGKTVSGLHTPYNLQVIPGADNVRKSNSFEVAV</sequence>
<evidence type="ECO:0000313" key="1">
    <source>
        <dbReference type="EMBL" id="CAB4154697.1"/>
    </source>
</evidence>
<evidence type="ECO:0008006" key="2">
    <source>
        <dbReference type="Google" id="ProtNLM"/>
    </source>
</evidence>